<sequence>MTSFGELFPGAKLRKESPDDAGNGQDPAINLTEGPIDLDAGVIYIRRPAPKPEADQ</sequence>
<gene>
    <name evidence="2" type="ORF">LV75_000991</name>
</gene>
<keyword evidence="3" id="KW-1185">Reference proteome</keyword>
<feature type="region of interest" description="Disordered" evidence="1">
    <location>
        <begin position="1"/>
        <end position="34"/>
    </location>
</feature>
<dbReference type="EMBL" id="JAMTCO010000002">
    <property type="protein sequence ID" value="MCP2268505.1"/>
    <property type="molecule type" value="Genomic_DNA"/>
</dbReference>
<accession>A0ABT1I7A7</accession>
<protein>
    <submittedName>
        <fullName evidence="2">Uncharacterized protein</fullName>
    </submittedName>
</protein>
<proteinExistence type="predicted"/>
<evidence type="ECO:0000313" key="2">
    <source>
        <dbReference type="EMBL" id="MCP2268505.1"/>
    </source>
</evidence>
<evidence type="ECO:0000313" key="3">
    <source>
        <dbReference type="Proteomes" id="UP001205185"/>
    </source>
</evidence>
<comment type="caution">
    <text evidence="2">The sequence shown here is derived from an EMBL/GenBank/DDBJ whole genome shotgun (WGS) entry which is preliminary data.</text>
</comment>
<evidence type="ECO:0000256" key="1">
    <source>
        <dbReference type="SAM" id="MobiDB-lite"/>
    </source>
</evidence>
<dbReference type="Proteomes" id="UP001205185">
    <property type="component" value="Unassembled WGS sequence"/>
</dbReference>
<organism evidence="2 3">
    <name type="scientific">Actinokineospora diospyrosa</name>
    <dbReference type="NCBI Taxonomy" id="103728"/>
    <lineage>
        <taxon>Bacteria</taxon>
        <taxon>Bacillati</taxon>
        <taxon>Actinomycetota</taxon>
        <taxon>Actinomycetes</taxon>
        <taxon>Pseudonocardiales</taxon>
        <taxon>Pseudonocardiaceae</taxon>
        <taxon>Actinokineospora</taxon>
    </lineage>
</organism>
<reference evidence="2 3" key="1">
    <citation type="submission" date="2022-06" db="EMBL/GenBank/DDBJ databases">
        <title>Genomic Encyclopedia of Archaeal and Bacterial Type Strains, Phase II (KMG-II): from individual species to whole genera.</title>
        <authorList>
            <person name="Goeker M."/>
        </authorList>
    </citation>
    <scope>NUCLEOTIDE SEQUENCE [LARGE SCALE GENOMIC DNA]</scope>
    <source>
        <strain evidence="2 3">DSM 44255</strain>
    </source>
</reference>
<dbReference type="RefSeq" id="WP_253885390.1">
    <property type="nucleotide sequence ID" value="NZ_BAAAVB010000006.1"/>
</dbReference>
<name>A0ABT1I7A7_9PSEU</name>